<evidence type="ECO:0000313" key="3">
    <source>
        <dbReference type="Proteomes" id="UP001230188"/>
    </source>
</evidence>
<evidence type="ECO:0000313" key="2">
    <source>
        <dbReference type="EMBL" id="KAJ8608973.1"/>
    </source>
</evidence>
<proteinExistence type="predicted"/>
<dbReference type="InterPro" id="IPR002130">
    <property type="entry name" value="Cyclophilin-type_PPIase_dom"/>
</dbReference>
<dbReference type="Proteomes" id="UP001230188">
    <property type="component" value="Unassembled WGS sequence"/>
</dbReference>
<dbReference type="EMBL" id="JAQMWT010000156">
    <property type="protein sequence ID" value="KAJ8608973.1"/>
    <property type="molecule type" value="Genomic_DNA"/>
</dbReference>
<gene>
    <name evidence="2" type="ORF">CTAYLR_008966</name>
</gene>
<accession>A0AAD7XND2</accession>
<name>A0AAD7XND2_9STRA</name>
<dbReference type="Pfam" id="PF00160">
    <property type="entry name" value="Pro_isomerase"/>
    <property type="match status" value="1"/>
</dbReference>
<evidence type="ECO:0000259" key="1">
    <source>
        <dbReference type="PROSITE" id="PS50072"/>
    </source>
</evidence>
<dbReference type="PANTHER" id="PTHR16128:SF5">
    <property type="entry name" value="FAD_NAD(P)-BINDING OXIDOREDUCTASE FAMILY PROTEIN"/>
    <property type="match status" value="1"/>
</dbReference>
<dbReference type="PROSITE" id="PS50072">
    <property type="entry name" value="CSA_PPIASE_2"/>
    <property type="match status" value="1"/>
</dbReference>
<dbReference type="InterPro" id="IPR029000">
    <property type="entry name" value="Cyclophilin-like_dom_sf"/>
</dbReference>
<protein>
    <recommendedName>
        <fullName evidence="1">PPIase cyclophilin-type domain-containing protein</fullName>
    </recommendedName>
</protein>
<dbReference type="PANTHER" id="PTHR16128">
    <property type="entry name" value="FAD/NAD(P)-BINDING OXIDOREDUCTASE FAMILY PROTEIN"/>
    <property type="match status" value="1"/>
</dbReference>
<dbReference type="InterPro" id="IPR036188">
    <property type="entry name" value="FAD/NAD-bd_sf"/>
</dbReference>
<dbReference type="GO" id="GO:0003755">
    <property type="term" value="F:peptidyl-prolyl cis-trans isomerase activity"/>
    <property type="evidence" value="ECO:0007669"/>
    <property type="project" value="InterPro"/>
</dbReference>
<dbReference type="Gene3D" id="3.50.50.60">
    <property type="entry name" value="FAD/NAD(P)-binding domain"/>
    <property type="match status" value="1"/>
</dbReference>
<sequence length="393" mass="42290">MRVGIIGGGISGLAAGRGLVENHDVVVFDTGKRRVGGRCASRLPFETGWGGAVDHAAQFVKVSTPRFAAHVEEAVSRGVLRPYGAGSYVGTAELGISGFATDLASGLDVRGDAWIPPNGGLRGGWLVDGEPFDAVVIAHNGKCAERLGKRTSLGPLLRARFGRVDSKRLSLNSVYSLLFEVPAGTVDVDVRYVEDEVLAFLSNNNLKLGWEARYHVFTALSTGDFARRNKHPQEALQGTETETRVVEEMLRVVRLKLRPDAAPETVKFISRAVASGLYDGTSFYRSDFVIQCGIHGSTKTNPFGSLPVNETKLHAQLSNVRGTCAIAHFEGDNGSTEFFINISANQHLDDVWGGYCVFAEVADDDAMMVCSRISGDVKDHGAVAIHKATLVEE</sequence>
<dbReference type="Gene3D" id="2.40.100.10">
    <property type="entry name" value="Cyclophilin-like"/>
    <property type="match status" value="1"/>
</dbReference>
<keyword evidence="3" id="KW-1185">Reference proteome</keyword>
<reference evidence="2" key="1">
    <citation type="submission" date="2023-01" db="EMBL/GenBank/DDBJ databases">
        <title>Metagenome sequencing of chrysophaentin producing Chrysophaeum taylorii.</title>
        <authorList>
            <person name="Davison J."/>
            <person name="Bewley C."/>
        </authorList>
    </citation>
    <scope>NUCLEOTIDE SEQUENCE</scope>
    <source>
        <strain evidence="2">NIES-1699</strain>
    </source>
</reference>
<feature type="domain" description="PPIase cyclophilin-type" evidence="1">
    <location>
        <begin position="240"/>
        <end position="393"/>
    </location>
</feature>
<dbReference type="Pfam" id="PF13450">
    <property type="entry name" value="NAD_binding_8"/>
    <property type="match status" value="1"/>
</dbReference>
<dbReference type="AlphaFoldDB" id="A0AAD7XND2"/>
<dbReference type="SUPFAM" id="SSF50891">
    <property type="entry name" value="Cyclophilin-like"/>
    <property type="match status" value="1"/>
</dbReference>
<organism evidence="2 3">
    <name type="scientific">Chrysophaeum taylorii</name>
    <dbReference type="NCBI Taxonomy" id="2483200"/>
    <lineage>
        <taxon>Eukaryota</taxon>
        <taxon>Sar</taxon>
        <taxon>Stramenopiles</taxon>
        <taxon>Ochrophyta</taxon>
        <taxon>Pelagophyceae</taxon>
        <taxon>Pelagomonadales</taxon>
        <taxon>Pelagomonadaceae</taxon>
        <taxon>Chrysophaeum</taxon>
    </lineage>
</organism>
<dbReference type="SUPFAM" id="SSF51905">
    <property type="entry name" value="FAD/NAD(P)-binding domain"/>
    <property type="match status" value="1"/>
</dbReference>
<comment type="caution">
    <text evidence="2">The sequence shown here is derived from an EMBL/GenBank/DDBJ whole genome shotgun (WGS) entry which is preliminary data.</text>
</comment>